<dbReference type="InterPro" id="IPR001478">
    <property type="entry name" value="PDZ"/>
</dbReference>
<dbReference type="Pfam" id="PF16474">
    <property type="entry name" value="KIND"/>
    <property type="match status" value="1"/>
</dbReference>
<evidence type="ECO:0000259" key="11">
    <source>
        <dbReference type="PROSITE" id="PS50057"/>
    </source>
</evidence>
<feature type="compositionally biased region" description="Polar residues" evidence="8">
    <location>
        <begin position="1471"/>
        <end position="1480"/>
    </location>
</feature>
<dbReference type="PRINTS" id="PR00935">
    <property type="entry name" value="BAND41"/>
</dbReference>
<evidence type="ECO:0000256" key="5">
    <source>
        <dbReference type="ARBA" id="ARBA00022737"/>
    </source>
</evidence>
<dbReference type="Pfam" id="PF09379">
    <property type="entry name" value="FERM_N"/>
    <property type="match status" value="1"/>
</dbReference>
<dbReference type="GO" id="GO:0004725">
    <property type="term" value="F:protein tyrosine phosphatase activity"/>
    <property type="evidence" value="ECO:0007669"/>
    <property type="project" value="InterPro"/>
</dbReference>
<dbReference type="Gene3D" id="1.10.510.10">
    <property type="entry name" value="Transferase(Phosphotransferase) domain 1"/>
    <property type="match status" value="1"/>
</dbReference>
<dbReference type="EMBL" id="JAAGNN010000004">
    <property type="protein sequence ID" value="KAF4090352.1"/>
    <property type="molecule type" value="Genomic_DNA"/>
</dbReference>
<feature type="domain" description="PDZ" evidence="12">
    <location>
        <begin position="777"/>
        <end position="863"/>
    </location>
</feature>
<dbReference type="InterPro" id="IPR036034">
    <property type="entry name" value="PDZ_sf"/>
</dbReference>
<dbReference type="GO" id="GO:0005634">
    <property type="term" value="C:nucleus"/>
    <property type="evidence" value="ECO:0007669"/>
    <property type="project" value="UniProtKB-SubCell"/>
</dbReference>
<feature type="compositionally biased region" description="Polar residues" evidence="8">
    <location>
        <begin position="1903"/>
        <end position="1915"/>
    </location>
</feature>
<dbReference type="Gene3D" id="3.90.190.10">
    <property type="entry name" value="Protein tyrosine phosphatase superfamily"/>
    <property type="match status" value="1"/>
</dbReference>
<feature type="domain" description="PDZ" evidence="12">
    <location>
        <begin position="1598"/>
        <end position="1682"/>
    </location>
</feature>
<evidence type="ECO:0000256" key="4">
    <source>
        <dbReference type="ARBA" id="ARBA00022490"/>
    </source>
</evidence>
<evidence type="ECO:0000256" key="1">
    <source>
        <dbReference type="ARBA" id="ARBA00004123"/>
    </source>
</evidence>
<dbReference type="InterPro" id="IPR014352">
    <property type="entry name" value="FERM/acyl-CoA-bd_prot_sf"/>
</dbReference>
<dbReference type="InterPro" id="IPR011019">
    <property type="entry name" value="KIND_dom"/>
</dbReference>
<protein>
    <submittedName>
        <fullName evidence="14">Uncharacterized protein</fullName>
    </submittedName>
</protein>
<dbReference type="Pfam" id="PF09380">
    <property type="entry name" value="FERM_C"/>
    <property type="match status" value="1"/>
</dbReference>
<feature type="compositionally biased region" description="Polar residues" evidence="8">
    <location>
        <begin position="1235"/>
        <end position="1249"/>
    </location>
</feature>
<dbReference type="InterPro" id="IPR035963">
    <property type="entry name" value="FERM_2"/>
</dbReference>
<gene>
    <name evidence="14" type="ORF">AMELA_G00050820</name>
</gene>
<dbReference type="SMART" id="SM00194">
    <property type="entry name" value="PTPc"/>
    <property type="match status" value="1"/>
</dbReference>
<feature type="domain" description="PDZ" evidence="12">
    <location>
        <begin position="1503"/>
        <end position="1584"/>
    </location>
</feature>
<dbReference type="InterPro" id="IPR019748">
    <property type="entry name" value="FERM_central"/>
</dbReference>
<keyword evidence="5" id="KW-0677">Repeat</keyword>
<keyword evidence="6" id="KW-0206">Cytoskeleton</keyword>
<dbReference type="PROSITE" id="PS51377">
    <property type="entry name" value="KIND"/>
    <property type="match status" value="1"/>
</dbReference>
<dbReference type="InterPro" id="IPR000387">
    <property type="entry name" value="Tyr_Pase_dom"/>
</dbReference>
<dbReference type="GO" id="GO:0005856">
    <property type="term" value="C:cytoskeleton"/>
    <property type="evidence" value="ECO:0007669"/>
    <property type="project" value="UniProtKB-SubCell"/>
</dbReference>
<comment type="subcellular location">
    <subcellularLocation>
        <location evidence="2">Cytoplasm</location>
        <location evidence="2">Cytoskeleton</location>
    </subcellularLocation>
    <subcellularLocation>
        <location evidence="1">Nucleus</location>
    </subcellularLocation>
</comment>
<feature type="domain" description="Tyrosine specific protein phosphatases" evidence="10">
    <location>
        <begin position="2172"/>
        <end position="2241"/>
    </location>
</feature>
<dbReference type="InterPro" id="IPR000242">
    <property type="entry name" value="PTP_cat"/>
</dbReference>
<dbReference type="SMART" id="SM00228">
    <property type="entry name" value="PDZ"/>
    <property type="match status" value="6"/>
</dbReference>
<feature type="compositionally biased region" description="Low complexity" evidence="8">
    <location>
        <begin position="1454"/>
        <end position="1470"/>
    </location>
</feature>
<dbReference type="Pfam" id="PF00595">
    <property type="entry name" value="PDZ"/>
    <property type="match status" value="6"/>
</dbReference>
<evidence type="ECO:0000313" key="15">
    <source>
        <dbReference type="Proteomes" id="UP000593565"/>
    </source>
</evidence>
<dbReference type="Gene3D" id="1.20.80.10">
    <property type="match status" value="1"/>
</dbReference>
<evidence type="ECO:0000256" key="3">
    <source>
        <dbReference type="ARBA" id="ARBA00009649"/>
    </source>
</evidence>
<dbReference type="CDD" id="cd06792">
    <property type="entry name" value="PDZ2-PTPN13_FRMPD2-like"/>
    <property type="match status" value="1"/>
</dbReference>
<feature type="domain" description="FERM" evidence="11">
    <location>
        <begin position="345"/>
        <end position="640"/>
    </location>
</feature>
<dbReference type="InterPro" id="IPR029021">
    <property type="entry name" value="Prot-tyrosine_phosphatase-like"/>
</dbReference>
<evidence type="ECO:0000259" key="10">
    <source>
        <dbReference type="PROSITE" id="PS50056"/>
    </source>
</evidence>
<dbReference type="InterPro" id="IPR018980">
    <property type="entry name" value="FERM_PH-like_C"/>
</dbReference>
<dbReference type="SUPFAM" id="SSF54236">
    <property type="entry name" value="Ubiquitin-like"/>
    <property type="match status" value="1"/>
</dbReference>
<feature type="region of interest" description="Disordered" evidence="8">
    <location>
        <begin position="1903"/>
        <end position="1960"/>
    </location>
</feature>
<dbReference type="PANTHER" id="PTHR46900">
    <property type="entry name" value="TYROSINE-PROTEIN PHOSPHATASE NON-RECEPTOR TYPE 13"/>
    <property type="match status" value="1"/>
</dbReference>
<feature type="compositionally biased region" description="Acidic residues" evidence="8">
    <location>
        <begin position="1929"/>
        <end position="1938"/>
    </location>
</feature>
<dbReference type="InterPro" id="IPR011993">
    <property type="entry name" value="PH-like_dom_sf"/>
</dbReference>
<dbReference type="SUPFAM" id="SSF50729">
    <property type="entry name" value="PH domain-like"/>
    <property type="match status" value="1"/>
</dbReference>
<dbReference type="InterPro" id="IPR018979">
    <property type="entry name" value="FERM_N"/>
</dbReference>
<dbReference type="InterPro" id="IPR003595">
    <property type="entry name" value="Tyr_Pase_cat"/>
</dbReference>
<feature type="compositionally biased region" description="Acidic residues" evidence="8">
    <location>
        <begin position="1266"/>
        <end position="1276"/>
    </location>
</feature>
<accession>A0A7J6B5J5</accession>
<dbReference type="PROSITE" id="PS50056">
    <property type="entry name" value="TYR_PHOSPHATASE_2"/>
    <property type="match status" value="1"/>
</dbReference>
<dbReference type="PROSITE" id="PS50057">
    <property type="entry name" value="FERM_3"/>
    <property type="match status" value="1"/>
</dbReference>
<evidence type="ECO:0000256" key="7">
    <source>
        <dbReference type="ARBA" id="ARBA00023242"/>
    </source>
</evidence>
<dbReference type="SMART" id="SM00750">
    <property type="entry name" value="KIND"/>
    <property type="match status" value="1"/>
</dbReference>
<feature type="compositionally biased region" description="Acidic residues" evidence="8">
    <location>
        <begin position="1481"/>
        <end position="1490"/>
    </location>
</feature>
<sequence length="2268" mass="252087">MSSTFVTLAEVLEARGGPLEEDEVWALLLTSAESLLDLFSTGHSNICSIMSPTSLLLSANGTLAFKNCTMTDEACAFTAPEMLQGRSITTRKAMEKMIVYSLGMTLYWSVDYHIPQNQPVQLSDSLNRLLLSMCEDVAHWRGNLSTILEACESHHKASILPPPNKVIQRLVEELFQNSVDQPTLTENTVQLSGRSLMVRERLHGKRIAYPAYAEGNASAAVRRRLSLDSELNQAVNQQKSWSLKNRCSQMPAYQSIQSRFLHGAHHSGDESSWLSRNSYHNTPCTTEHRLSNPSISLSESTVSLSQRKTKSLGPEFAKMADEPHIILELPGSIVSKKGRSSLSQREVNVMMPNAQCMVVRCDIKSRGRDVFDMVVAHANLVEHFYFGLAFMDDDEFFFLKHETKISKVAPDCWKKLATSTFTLFLRVKFFADDVSYILHKLTRHQYYIQLRRDILEGRVYCNEDSAMFLAALALQAEFGDYIPEVYGKNYFQMEHYIPKRVMEKMALHCVRDELPRLHASNANMLREDAEIEFVKIAQQLPEYGVLFHRVAREKKLSIGELLLGVCAKGIMVYEIKSNCRILIRRFQWSEIDSISTSWRKFTVECGPSGKKHSFVTESSKIAQYLLDLCSAQHKFHSEMTSRQLTYSSASDGNKVKHPLIWRARQNLLKRMSCSEVGLNNVGLSISSINSISKSCDDLSVKIQQSRDLHKTHDIAGIRSLKELTKPSQSCSSPESFGSPVYRIMSNVSLQRQDSEPYSVSSRVDTPVRTPPEREIICVTLKKDPKHGFGFIIVGEDNTGKLDLGIFIASIIPDGPADKDGRIRPGGRLISLNKTSLEGVTFSAAAAILQNSPDEVDLIVSQPKYEFEDRKSSLTPGNIGLMLERGSDSRITQNAENKTVKEDTESNTVTPKMGRKLHIPVVRILDTKDVFSRSSSKSSLRPGDLVSVELKKVNGSLGICVAGGINTSVRHGGIYIKSLIPGGAADLDGRIQTGDRLLEVNSCNLQGVTHKQAVECLKKTGEVVSLLLEREPPLVMETSSSPSAMKRQKSPLSLSAQSTSTPTGKYTTMETPLSVRTKDYSFVSDENTLEVTLEKKLGVLGFSFLISDFRPGEGSVVRIRKLFSGQSSEEISQLREGDVILTVNGESVKGLSYEKVLQLLRGTPSELKLLICRPSSGQLPEMDFISLSPSPFPSKKQRSRSLDLRVESVSPDFSEILQLKNTALCQRKDCSSPKSQTVQLIQQRQGSEQDVTPSTVSSPPTPSTDGQQEENPVEEDVLSSTSLSQTQTKFTTTTDGQQEENPVEGDVLSSTSLSQTQTKFTTTTDGQQEENPVEGDVLSSTSLSQTQTKFTTTTPNPVQPPLILAPSPTFPNPEPEVKESLNMSSKSNHSSAITSEVAEDLDGSRACFMANGLDVLADEEYLTITTTAASHQICSTDSTNALIPPAPSPLPSSPSPHTSPSKTTKSPTPLAQPSSTNTNNGWDDDDEEDDEDPRREVFKEFELTVTLTKSRSDSFGFTITRSKLDNCYYIQEILDNPARADGRLRAGDRLIMVNGHYVTNVSDEVAMAILRYSPKRLHMVLGRAVQNLLPPPPPDSLQDIIIYKPTSGQMGIKLRGGIGSKWQGIYVQEVVPNSPASEEGSIQPNDRIVYISGRCTLGMTLEDAVKTCEHASHKVKLKAMRDDQPVMPKSKWNGFFDWKKEKKSVPHAEEPRSSEVEAAADVKLMAEKAEGFGPMPSVTSQQESCILQLEFTKPERGGLGFSLVGGINGSSLQIKDICCGGMAAQDGRLHVGDILLEVNGVIVSGLSYIKVVDILRRTEGTVQLTVYRDIFPITSRTGPNSYTEDPQEHNTKGVSSLLDVQEDHLSFQSLGCPGVKMESEKDSGNCTPTFQGCCPSLSVTDMLQSRTDPQKQNLENSGKIMEKNSTDSWSSDDDDGDGDDTSRPSSTETTPHTGPPIVSEEELTRLALISPPMDGQYSGSRLKSLLQNLHNQLDQHDIVKEFMALGHLTPSDNCLVGKAPENREKNRYREILPYDKTRVPVGEKQDYINASYIQMKVGPDEFFYISSQGPLPNTQDCFWQMIWENKSDIIAMMTREVERGIIKCHKYWPEKLDVPMETSHYQLILKNYQKLDYFHIKVIKMVQKETGATHFVKHLKFTTWPDHSTPRSSKQLVHFIRYMRAVHLNGPITVHCSAGIGRAGVLICTDVILGLIERDLTINVSEIVKEMRLQRHGMIQTKEQYVFCYKVWLDVLQSISLLHGNQWQSETPL</sequence>
<name>A0A7J6B5J5_AMEME</name>
<dbReference type="CDD" id="cd14473">
    <property type="entry name" value="FERM_B-lobe"/>
    <property type="match status" value="1"/>
</dbReference>
<dbReference type="PANTHER" id="PTHR46900:SF4">
    <property type="entry name" value="FERM AND PDZ DOMAIN CONTAINING 2"/>
    <property type="match status" value="1"/>
</dbReference>
<feature type="compositionally biased region" description="Low complexity" evidence="8">
    <location>
        <begin position="1337"/>
        <end position="1353"/>
    </location>
</feature>
<dbReference type="Proteomes" id="UP000593565">
    <property type="component" value="Unassembled WGS sequence"/>
</dbReference>
<dbReference type="SMART" id="SM00295">
    <property type="entry name" value="B41"/>
    <property type="match status" value="1"/>
</dbReference>
<dbReference type="CDD" id="cd06696">
    <property type="entry name" value="PDZ4_PTPN13-like"/>
    <property type="match status" value="1"/>
</dbReference>
<dbReference type="SUPFAM" id="SSF47031">
    <property type="entry name" value="Second domain of FERM"/>
    <property type="match status" value="1"/>
</dbReference>
<dbReference type="PROSITE" id="PS50106">
    <property type="entry name" value="PDZ"/>
    <property type="match status" value="6"/>
</dbReference>
<dbReference type="SMART" id="SM00404">
    <property type="entry name" value="PTPc_motif"/>
    <property type="match status" value="1"/>
</dbReference>
<feature type="domain" description="PDZ" evidence="12">
    <location>
        <begin position="946"/>
        <end position="1031"/>
    </location>
</feature>
<feature type="compositionally biased region" description="Polar residues" evidence="8">
    <location>
        <begin position="1049"/>
        <end position="1067"/>
    </location>
</feature>
<dbReference type="InterPro" id="IPR000299">
    <property type="entry name" value="FERM_domain"/>
</dbReference>
<keyword evidence="15" id="KW-1185">Reference proteome</keyword>
<keyword evidence="7" id="KW-0539">Nucleus</keyword>
<dbReference type="Gene3D" id="2.30.42.10">
    <property type="match status" value="6"/>
</dbReference>
<feature type="region of interest" description="Disordered" evidence="8">
    <location>
        <begin position="1437"/>
        <end position="1492"/>
    </location>
</feature>
<organism evidence="14 15">
    <name type="scientific">Ameiurus melas</name>
    <name type="common">Black bullhead</name>
    <name type="synonym">Silurus melas</name>
    <dbReference type="NCBI Taxonomy" id="219545"/>
    <lineage>
        <taxon>Eukaryota</taxon>
        <taxon>Metazoa</taxon>
        <taxon>Chordata</taxon>
        <taxon>Craniata</taxon>
        <taxon>Vertebrata</taxon>
        <taxon>Euteleostomi</taxon>
        <taxon>Actinopterygii</taxon>
        <taxon>Neopterygii</taxon>
        <taxon>Teleostei</taxon>
        <taxon>Ostariophysi</taxon>
        <taxon>Siluriformes</taxon>
        <taxon>Ictaluridae</taxon>
        <taxon>Ameiurus</taxon>
    </lineage>
</organism>
<feature type="domain" description="KIND" evidence="13">
    <location>
        <begin position="6"/>
        <end position="231"/>
    </location>
</feature>
<evidence type="ECO:0000256" key="2">
    <source>
        <dbReference type="ARBA" id="ARBA00004245"/>
    </source>
</evidence>
<feature type="domain" description="Tyrosine-protein phosphatase" evidence="9">
    <location>
        <begin position="1997"/>
        <end position="2250"/>
    </location>
</feature>
<dbReference type="InterPro" id="IPR019749">
    <property type="entry name" value="Band_41_domain"/>
</dbReference>
<keyword evidence="4" id="KW-0963">Cytoplasm</keyword>
<dbReference type="PROSITE" id="PS50055">
    <property type="entry name" value="TYR_PHOSPHATASE_PTP"/>
    <property type="match status" value="1"/>
</dbReference>
<dbReference type="SMART" id="SM01196">
    <property type="entry name" value="FERM_C"/>
    <property type="match status" value="1"/>
</dbReference>
<reference evidence="14 15" key="1">
    <citation type="submission" date="2020-02" db="EMBL/GenBank/DDBJ databases">
        <title>A chromosome-scale genome assembly of the black bullhead catfish (Ameiurus melas).</title>
        <authorList>
            <person name="Wen M."/>
            <person name="Zham M."/>
            <person name="Cabau C."/>
            <person name="Klopp C."/>
            <person name="Donnadieu C."/>
            <person name="Roques C."/>
            <person name="Bouchez O."/>
            <person name="Lampietro C."/>
            <person name="Jouanno E."/>
            <person name="Herpin A."/>
            <person name="Louis A."/>
            <person name="Berthelot C."/>
            <person name="Parey E."/>
            <person name="Roest-Crollius H."/>
            <person name="Braasch I."/>
            <person name="Postlethwait J."/>
            <person name="Robinson-Rechavi M."/>
            <person name="Echchiki A."/>
            <person name="Begum T."/>
            <person name="Montfort J."/>
            <person name="Schartl M."/>
            <person name="Bobe J."/>
            <person name="Guiguen Y."/>
        </authorList>
    </citation>
    <scope>NUCLEOTIDE SEQUENCE [LARGE SCALE GENOMIC DNA]</scope>
    <source>
        <strain evidence="14">M_S1</strain>
        <tissue evidence="14">Blood</tissue>
    </source>
</reference>
<feature type="compositionally biased region" description="Low complexity" evidence="8">
    <location>
        <begin position="1278"/>
        <end position="1295"/>
    </location>
</feature>
<evidence type="ECO:0000256" key="8">
    <source>
        <dbReference type="SAM" id="MobiDB-lite"/>
    </source>
</evidence>
<dbReference type="Pfam" id="PF00102">
    <property type="entry name" value="Y_phosphatase"/>
    <property type="match status" value="1"/>
</dbReference>
<evidence type="ECO:0000259" key="9">
    <source>
        <dbReference type="PROSITE" id="PS50055"/>
    </source>
</evidence>
<feature type="domain" description="PDZ" evidence="12">
    <location>
        <begin position="1747"/>
        <end position="1829"/>
    </location>
</feature>
<feature type="compositionally biased region" description="Pro residues" evidence="8">
    <location>
        <begin position="1443"/>
        <end position="1453"/>
    </location>
</feature>
<dbReference type="PRINTS" id="PR00700">
    <property type="entry name" value="PRTYPHPHTASE"/>
</dbReference>
<feature type="domain" description="PDZ" evidence="12">
    <location>
        <begin position="1089"/>
        <end position="1174"/>
    </location>
</feature>
<dbReference type="Gene3D" id="2.30.29.30">
    <property type="entry name" value="Pleckstrin-homology domain (PH domain)/Phosphotyrosine-binding domain (PTB)"/>
    <property type="match status" value="1"/>
</dbReference>
<dbReference type="Pfam" id="PF00373">
    <property type="entry name" value="FERM_M"/>
    <property type="match status" value="1"/>
</dbReference>
<comment type="similarity">
    <text evidence="3">Belongs to the protein-tyrosine phosphatase family. Non-receptor class subfamily.</text>
</comment>
<evidence type="ECO:0000259" key="13">
    <source>
        <dbReference type="PROSITE" id="PS51377"/>
    </source>
</evidence>
<dbReference type="SUPFAM" id="SSF52799">
    <property type="entry name" value="(Phosphotyrosine protein) phosphatases II"/>
    <property type="match status" value="1"/>
</dbReference>
<dbReference type="SUPFAM" id="SSF50156">
    <property type="entry name" value="PDZ domain-like"/>
    <property type="match status" value="6"/>
</dbReference>
<evidence type="ECO:0000313" key="14">
    <source>
        <dbReference type="EMBL" id="KAF4090352.1"/>
    </source>
</evidence>
<proteinExistence type="inferred from homology"/>
<dbReference type="CDD" id="cd23060">
    <property type="entry name" value="PDZ5_DrPTPN13-like"/>
    <property type="match status" value="1"/>
</dbReference>
<feature type="compositionally biased region" description="Low complexity" evidence="8">
    <location>
        <begin position="1379"/>
        <end position="1390"/>
    </location>
</feature>
<feature type="compositionally biased region" description="Low complexity" evidence="8">
    <location>
        <begin position="1308"/>
        <end position="1325"/>
    </location>
</feature>
<evidence type="ECO:0000259" key="12">
    <source>
        <dbReference type="PROSITE" id="PS50106"/>
    </source>
</evidence>
<feature type="region of interest" description="Disordered" evidence="8">
    <location>
        <begin position="1035"/>
        <end position="1067"/>
    </location>
</feature>
<feature type="region of interest" description="Disordered" evidence="8">
    <location>
        <begin position="1235"/>
        <end position="1395"/>
    </location>
</feature>
<dbReference type="InterPro" id="IPR052074">
    <property type="entry name" value="NonRcpt_TyrProt_Phosphatase"/>
</dbReference>
<dbReference type="Gene3D" id="3.10.20.90">
    <property type="entry name" value="Phosphatidylinositol 3-kinase Catalytic Subunit, Chain A, domain 1"/>
    <property type="match status" value="1"/>
</dbReference>
<evidence type="ECO:0000256" key="6">
    <source>
        <dbReference type="ARBA" id="ARBA00023212"/>
    </source>
</evidence>
<dbReference type="InterPro" id="IPR029071">
    <property type="entry name" value="Ubiquitin-like_domsf"/>
</dbReference>
<comment type="caution">
    <text evidence="14">The sequence shown here is derived from an EMBL/GenBank/DDBJ whole genome shotgun (WGS) entry which is preliminary data.</text>
</comment>